<keyword evidence="5 6" id="KW-0143">Chaperone</keyword>
<dbReference type="PANTHER" id="PTHR13137">
    <property type="entry name" value="DC11 ACN9 HOMOLOG"/>
    <property type="match status" value="1"/>
</dbReference>
<comment type="similarity">
    <text evidence="2 6">Belongs to the complex I LYR family. SDHAF3 subfamily.</text>
</comment>
<dbReference type="Pfam" id="PF13233">
    <property type="entry name" value="Complex1_LYR_2"/>
    <property type="match status" value="1"/>
</dbReference>
<name>A0A067BZ22_SAPPC</name>
<keyword evidence="3" id="KW-0809">Transit peptide</keyword>
<evidence type="ECO:0000256" key="3">
    <source>
        <dbReference type="ARBA" id="ARBA00022946"/>
    </source>
</evidence>
<evidence type="ECO:0000256" key="5">
    <source>
        <dbReference type="ARBA" id="ARBA00023186"/>
    </source>
</evidence>
<dbReference type="GO" id="GO:0034553">
    <property type="term" value="P:mitochondrial respiratory chain complex II assembly"/>
    <property type="evidence" value="ECO:0007669"/>
    <property type="project" value="UniProtKB-UniRule"/>
</dbReference>
<dbReference type="VEuPathDB" id="FungiDB:SPRG_10727"/>
<dbReference type="GO" id="GO:0005758">
    <property type="term" value="C:mitochondrial intermembrane space"/>
    <property type="evidence" value="ECO:0007669"/>
    <property type="project" value="TreeGrafter"/>
</dbReference>
<sequence>MDRSKTLALYRGILRLHRQKLEPVMRVLGDRYVRDEFKLHKTAKPEFVKGFLAEWESYHAMLSKQEARFGQDLSAEHRKLLDDQQKQKLDELRVAATKAHDP</sequence>
<dbReference type="STRING" id="695850.A0A067BZ22"/>
<organism evidence="7 8">
    <name type="scientific">Saprolegnia parasitica (strain CBS 223.65)</name>
    <dbReference type="NCBI Taxonomy" id="695850"/>
    <lineage>
        <taxon>Eukaryota</taxon>
        <taxon>Sar</taxon>
        <taxon>Stramenopiles</taxon>
        <taxon>Oomycota</taxon>
        <taxon>Saprolegniomycetes</taxon>
        <taxon>Saprolegniales</taxon>
        <taxon>Saprolegniaceae</taxon>
        <taxon>Saprolegnia</taxon>
    </lineage>
</organism>
<dbReference type="InterPro" id="IPR008381">
    <property type="entry name" value="SDHAF3/Sdh7"/>
</dbReference>
<evidence type="ECO:0000313" key="8">
    <source>
        <dbReference type="Proteomes" id="UP000030745"/>
    </source>
</evidence>
<dbReference type="GO" id="GO:0005759">
    <property type="term" value="C:mitochondrial matrix"/>
    <property type="evidence" value="ECO:0007669"/>
    <property type="project" value="UniProtKB-SubCell"/>
</dbReference>
<dbReference type="EMBL" id="KK583252">
    <property type="protein sequence ID" value="KDO23533.1"/>
    <property type="molecule type" value="Genomic_DNA"/>
</dbReference>
<reference evidence="7 8" key="1">
    <citation type="journal article" date="2013" name="PLoS Genet.">
        <title>Distinctive expansion of potential virulence genes in the genome of the oomycete fish pathogen Saprolegnia parasitica.</title>
        <authorList>
            <person name="Jiang R.H."/>
            <person name="de Bruijn I."/>
            <person name="Haas B.J."/>
            <person name="Belmonte R."/>
            <person name="Lobach L."/>
            <person name="Christie J."/>
            <person name="van den Ackerveken G."/>
            <person name="Bottin A."/>
            <person name="Bulone V."/>
            <person name="Diaz-Moreno S.M."/>
            <person name="Dumas B."/>
            <person name="Fan L."/>
            <person name="Gaulin E."/>
            <person name="Govers F."/>
            <person name="Grenville-Briggs L.J."/>
            <person name="Horner N.R."/>
            <person name="Levin J.Z."/>
            <person name="Mammella M."/>
            <person name="Meijer H.J."/>
            <person name="Morris P."/>
            <person name="Nusbaum C."/>
            <person name="Oome S."/>
            <person name="Phillips A.J."/>
            <person name="van Rooyen D."/>
            <person name="Rzeszutek E."/>
            <person name="Saraiva M."/>
            <person name="Secombes C.J."/>
            <person name="Seidl M.F."/>
            <person name="Snel B."/>
            <person name="Stassen J.H."/>
            <person name="Sykes S."/>
            <person name="Tripathy S."/>
            <person name="van den Berg H."/>
            <person name="Vega-Arreguin J.C."/>
            <person name="Wawra S."/>
            <person name="Young S.K."/>
            <person name="Zeng Q."/>
            <person name="Dieguez-Uribeondo J."/>
            <person name="Russ C."/>
            <person name="Tyler B.M."/>
            <person name="van West P."/>
        </authorList>
    </citation>
    <scope>NUCLEOTIDE SEQUENCE [LARGE SCALE GENOMIC DNA]</scope>
    <source>
        <strain evidence="7 8">CBS 223.65</strain>
    </source>
</reference>
<keyword evidence="4 6" id="KW-0496">Mitochondrion</keyword>
<dbReference type="OrthoDB" id="278329at2759"/>
<accession>A0A067BZ22</accession>
<comment type="subcellular location">
    <subcellularLocation>
        <location evidence="1 6">Mitochondrion matrix</location>
    </subcellularLocation>
</comment>
<dbReference type="Proteomes" id="UP000030745">
    <property type="component" value="Unassembled WGS sequence"/>
</dbReference>
<keyword evidence="8" id="KW-1185">Reference proteome</keyword>
<comment type="subunit">
    <text evidence="6">Interacts with the iron-sulfur protein subunit within the SDH catalytic dimer.</text>
</comment>
<dbReference type="PANTHER" id="PTHR13137:SF6">
    <property type="entry name" value="SUCCINATE DEHYDROGENASE ASSEMBLY FACTOR 3, MITOCHONDRIAL"/>
    <property type="match status" value="1"/>
</dbReference>
<dbReference type="CDD" id="cd20270">
    <property type="entry name" value="Complex1_LYR_SDHAF3_LYRM10"/>
    <property type="match status" value="1"/>
</dbReference>
<protein>
    <recommendedName>
        <fullName evidence="6">Succinate dehydrogenase assembly factor 3</fullName>
        <shortName evidence="6">SDH assembly factor 3</shortName>
        <shortName evidence="6">SDHAF3</shortName>
    </recommendedName>
</protein>
<dbReference type="GeneID" id="24132822"/>
<dbReference type="OMA" id="WAIYIEE"/>
<comment type="function">
    <text evidence="6">Plays an essential role in the assembly of succinate dehydrogenase (SDH), an enzyme complex (also referred to as respiratory complex II) that is a component of both the tricarboxylic acid (TCA) cycle and the mitochondrial electron transport chain, and which couples the oxidation of succinate to fumarate with the reduction of ubiquinone (coenzyme Q) to ubiquinol. Promotes maturation of the iron-sulfur protein subunit of the SDH catalytic dimer, protecting it from the deleterious effects of oxidants. May act together with SDHAF1.</text>
</comment>
<evidence type="ECO:0000256" key="1">
    <source>
        <dbReference type="ARBA" id="ARBA00004305"/>
    </source>
</evidence>
<evidence type="ECO:0000256" key="4">
    <source>
        <dbReference type="ARBA" id="ARBA00023128"/>
    </source>
</evidence>
<proteinExistence type="inferred from homology"/>
<evidence type="ECO:0000256" key="6">
    <source>
        <dbReference type="RuleBase" id="RU368039"/>
    </source>
</evidence>
<dbReference type="KEGG" id="spar:SPRG_10727"/>
<dbReference type="AlphaFoldDB" id="A0A067BZ22"/>
<dbReference type="GO" id="GO:0006105">
    <property type="term" value="P:succinate metabolic process"/>
    <property type="evidence" value="ECO:0007669"/>
    <property type="project" value="TreeGrafter"/>
</dbReference>
<dbReference type="RefSeq" id="XP_012205685.1">
    <property type="nucleotide sequence ID" value="XM_012350295.1"/>
</dbReference>
<evidence type="ECO:0000313" key="7">
    <source>
        <dbReference type="EMBL" id="KDO23533.1"/>
    </source>
</evidence>
<evidence type="ECO:0000256" key="2">
    <source>
        <dbReference type="ARBA" id="ARBA00006020"/>
    </source>
</evidence>
<gene>
    <name evidence="7" type="ORF">SPRG_10727</name>
</gene>